<name>A0A1H4P306_9ACTN</name>
<dbReference type="AlphaFoldDB" id="A0A1H4P306"/>
<reference evidence="1 2" key="1">
    <citation type="submission" date="2016-10" db="EMBL/GenBank/DDBJ databases">
        <authorList>
            <person name="de Groot N.N."/>
        </authorList>
    </citation>
    <scope>NUCLEOTIDE SEQUENCE [LARGE SCALE GENOMIC DNA]</scope>
    <source>
        <strain evidence="1 2">DSM 40306</strain>
    </source>
</reference>
<sequence>MELRDSLPGGKAVIGVEQDGSFIWIGSKEHITEQARDEFMEMLTRIVREGLWVQNWPGR</sequence>
<protein>
    <submittedName>
        <fullName evidence="1">Uncharacterized protein</fullName>
    </submittedName>
</protein>
<gene>
    <name evidence="1" type="ORF">SAMN04490357_0973</name>
</gene>
<accession>A0A1H4P306</accession>
<dbReference type="EMBL" id="FNTD01000004">
    <property type="protein sequence ID" value="SEC01769.1"/>
    <property type="molecule type" value="Genomic_DNA"/>
</dbReference>
<evidence type="ECO:0000313" key="2">
    <source>
        <dbReference type="Proteomes" id="UP000182375"/>
    </source>
</evidence>
<organism evidence="1 2">
    <name type="scientific">Streptomyces misionensis</name>
    <dbReference type="NCBI Taxonomy" id="67331"/>
    <lineage>
        <taxon>Bacteria</taxon>
        <taxon>Bacillati</taxon>
        <taxon>Actinomycetota</taxon>
        <taxon>Actinomycetes</taxon>
        <taxon>Kitasatosporales</taxon>
        <taxon>Streptomycetaceae</taxon>
        <taxon>Streptomyces</taxon>
    </lineage>
</organism>
<evidence type="ECO:0000313" key="1">
    <source>
        <dbReference type="EMBL" id="SEC01769.1"/>
    </source>
</evidence>
<proteinExistence type="predicted"/>
<dbReference type="Proteomes" id="UP000182375">
    <property type="component" value="Unassembled WGS sequence"/>
</dbReference>